<dbReference type="Proteomes" id="UP001558632">
    <property type="component" value="Unassembled WGS sequence"/>
</dbReference>
<dbReference type="InterPro" id="IPR026673">
    <property type="entry name" value="SPEC3/Stum"/>
</dbReference>
<proteinExistence type="predicted"/>
<dbReference type="PANTHER" id="PTHR21676:SF7">
    <property type="entry name" value="PROTEIN SPEC3"/>
    <property type="match status" value="1"/>
</dbReference>
<dbReference type="PANTHER" id="PTHR21676">
    <property type="entry name" value="PROTEIN STUM"/>
    <property type="match status" value="1"/>
</dbReference>
<evidence type="ECO:0000256" key="5">
    <source>
        <dbReference type="SAM" id="MobiDB-lite"/>
    </source>
</evidence>
<organism evidence="7 8">
    <name type="scientific">Trichinella spiralis</name>
    <name type="common">Trichina worm</name>
    <dbReference type="NCBI Taxonomy" id="6334"/>
    <lineage>
        <taxon>Eukaryota</taxon>
        <taxon>Metazoa</taxon>
        <taxon>Ecdysozoa</taxon>
        <taxon>Nematoda</taxon>
        <taxon>Enoplea</taxon>
        <taxon>Dorylaimia</taxon>
        <taxon>Trichinellida</taxon>
        <taxon>Trichinellidae</taxon>
        <taxon>Trichinella</taxon>
    </lineage>
</organism>
<evidence type="ECO:0000256" key="1">
    <source>
        <dbReference type="ARBA" id="ARBA00004141"/>
    </source>
</evidence>
<dbReference type="EMBL" id="JBEUSY010000172">
    <property type="protein sequence ID" value="KAL1243015.1"/>
    <property type="molecule type" value="Genomic_DNA"/>
</dbReference>
<evidence type="ECO:0000256" key="6">
    <source>
        <dbReference type="SAM" id="Phobius"/>
    </source>
</evidence>
<comment type="subcellular location">
    <subcellularLocation>
        <location evidence="1">Membrane</location>
        <topology evidence="1">Multi-pass membrane protein</topology>
    </subcellularLocation>
</comment>
<keyword evidence="3 6" id="KW-1133">Transmembrane helix</keyword>
<evidence type="ECO:0000256" key="2">
    <source>
        <dbReference type="ARBA" id="ARBA00022692"/>
    </source>
</evidence>
<feature type="region of interest" description="Disordered" evidence="5">
    <location>
        <begin position="49"/>
        <end position="71"/>
    </location>
</feature>
<name>A0ABR3KSB2_TRISP</name>
<keyword evidence="4 6" id="KW-0472">Membrane</keyword>
<evidence type="ECO:0000313" key="8">
    <source>
        <dbReference type="Proteomes" id="UP001558632"/>
    </source>
</evidence>
<accession>A0ABR3KSB2</accession>
<comment type="caution">
    <text evidence="7">The sequence shown here is derived from an EMBL/GenBank/DDBJ whole genome shotgun (WGS) entry which is preliminary data.</text>
</comment>
<protein>
    <submittedName>
        <fullName evidence="7">Protein stum</fullName>
    </submittedName>
</protein>
<dbReference type="Pfam" id="PF15795">
    <property type="entry name" value="Spec3"/>
    <property type="match status" value="1"/>
</dbReference>
<evidence type="ECO:0000256" key="4">
    <source>
        <dbReference type="ARBA" id="ARBA00023136"/>
    </source>
</evidence>
<evidence type="ECO:0000313" key="7">
    <source>
        <dbReference type="EMBL" id="KAL1243015.1"/>
    </source>
</evidence>
<sequence length="290" mass="31692">MVPTPNALQQALRFGFNKVKQSSAKVAAAELTQSGELYLSKDGCSTSLSTNHPPLPTTTVGSATSRGTNFQKNPTDPVLMVTVVDPVHTNHTQIGETVEENQAKPASITQTARDRKAINESLIYAAIPFLPLPIAIVCFLLNLLLPGSGTVLAGMAILLVGQPRLEVRETRTLLTMLINCCVGVSQFATVTFFLIGWFWSIAWGGLFIMHSMTYRRTLMLRRQKAVLQFMDKANGENISIGGKVFSEVLHLQPNGSTTSPVTSNVPGEEQKMKPQKSSICTRIKLFFKNK</sequence>
<feature type="transmembrane region" description="Helical" evidence="6">
    <location>
        <begin position="192"/>
        <end position="214"/>
    </location>
</feature>
<reference evidence="7 8" key="1">
    <citation type="submission" date="2024-07" db="EMBL/GenBank/DDBJ databases">
        <title>Enhanced genomic and transcriptomic resources for Trichinella pseudospiralis and T. spiralis underpin the discovery of pronounced molecular differences between stages and species.</title>
        <authorList>
            <person name="Pasi K.K."/>
            <person name="La Rosa G."/>
            <person name="Gomez-Morales M.A."/>
            <person name="Tosini F."/>
            <person name="Sumanam S."/>
            <person name="Young N.D."/>
            <person name="Chang B.C."/>
            <person name="Robin G.B."/>
        </authorList>
    </citation>
    <scope>NUCLEOTIDE SEQUENCE [LARGE SCALE GENOMIC DNA]</scope>
    <source>
        <strain evidence="7">ISS534</strain>
    </source>
</reference>
<keyword evidence="8" id="KW-1185">Reference proteome</keyword>
<keyword evidence="2 6" id="KW-0812">Transmembrane</keyword>
<feature type="transmembrane region" description="Helical" evidence="6">
    <location>
        <begin position="122"/>
        <end position="145"/>
    </location>
</feature>
<gene>
    <name evidence="7" type="ORF">TSPI_05331</name>
</gene>
<evidence type="ECO:0000256" key="3">
    <source>
        <dbReference type="ARBA" id="ARBA00022989"/>
    </source>
</evidence>